<feature type="compositionally biased region" description="Basic and acidic residues" evidence="6">
    <location>
        <begin position="874"/>
        <end position="896"/>
    </location>
</feature>
<keyword evidence="2" id="KW-0479">Metal-binding</keyword>
<feature type="region of interest" description="Disordered" evidence="6">
    <location>
        <begin position="954"/>
        <end position="987"/>
    </location>
</feature>
<dbReference type="EMBL" id="JASBNA010000014">
    <property type="protein sequence ID" value="KAK7687035.1"/>
    <property type="molecule type" value="Genomic_DNA"/>
</dbReference>
<evidence type="ECO:0000313" key="9">
    <source>
        <dbReference type="Proteomes" id="UP001385951"/>
    </source>
</evidence>
<organism evidence="8 9">
    <name type="scientific">Cerrena zonata</name>
    <dbReference type="NCBI Taxonomy" id="2478898"/>
    <lineage>
        <taxon>Eukaryota</taxon>
        <taxon>Fungi</taxon>
        <taxon>Dikarya</taxon>
        <taxon>Basidiomycota</taxon>
        <taxon>Agaricomycotina</taxon>
        <taxon>Agaricomycetes</taxon>
        <taxon>Polyporales</taxon>
        <taxon>Cerrenaceae</taxon>
        <taxon>Cerrena</taxon>
    </lineage>
</organism>
<evidence type="ECO:0000256" key="4">
    <source>
        <dbReference type="ARBA" id="ARBA00022833"/>
    </source>
</evidence>
<reference evidence="8 9" key="1">
    <citation type="submission" date="2022-09" db="EMBL/GenBank/DDBJ databases">
        <authorList>
            <person name="Palmer J.M."/>
        </authorList>
    </citation>
    <scope>NUCLEOTIDE SEQUENCE [LARGE SCALE GENOMIC DNA]</scope>
    <source>
        <strain evidence="8 9">DSM 7382</strain>
    </source>
</reference>
<dbReference type="Pfam" id="PF04937">
    <property type="entry name" value="DUF659"/>
    <property type="match status" value="1"/>
</dbReference>
<evidence type="ECO:0000256" key="1">
    <source>
        <dbReference type="ARBA" id="ARBA00004123"/>
    </source>
</evidence>
<dbReference type="AlphaFoldDB" id="A0AAW0G7C6"/>
<keyword evidence="9" id="KW-1185">Reference proteome</keyword>
<feature type="compositionally biased region" description="Basic residues" evidence="6">
    <location>
        <begin position="157"/>
        <end position="171"/>
    </location>
</feature>
<dbReference type="InterPro" id="IPR012337">
    <property type="entry name" value="RNaseH-like_sf"/>
</dbReference>
<keyword evidence="3" id="KW-0863">Zinc-finger</keyword>
<accession>A0AAW0G7C6</accession>
<feature type="compositionally biased region" description="Low complexity" evidence="6">
    <location>
        <begin position="275"/>
        <end position="293"/>
    </location>
</feature>
<dbReference type="InterPro" id="IPR007021">
    <property type="entry name" value="DUF659"/>
</dbReference>
<dbReference type="PANTHER" id="PTHR46481">
    <property type="entry name" value="ZINC FINGER BED DOMAIN-CONTAINING PROTEIN 4"/>
    <property type="match status" value="1"/>
</dbReference>
<evidence type="ECO:0000256" key="2">
    <source>
        <dbReference type="ARBA" id="ARBA00022723"/>
    </source>
</evidence>
<dbReference type="SUPFAM" id="SSF53098">
    <property type="entry name" value="Ribonuclease H-like"/>
    <property type="match status" value="1"/>
</dbReference>
<evidence type="ECO:0000313" key="8">
    <source>
        <dbReference type="EMBL" id="KAK7687035.1"/>
    </source>
</evidence>
<dbReference type="InterPro" id="IPR052035">
    <property type="entry name" value="ZnF_BED_domain_contain"/>
</dbReference>
<dbReference type="GO" id="GO:0005634">
    <property type="term" value="C:nucleus"/>
    <property type="evidence" value="ECO:0007669"/>
    <property type="project" value="UniProtKB-SubCell"/>
</dbReference>
<evidence type="ECO:0000259" key="7">
    <source>
        <dbReference type="Pfam" id="PF04937"/>
    </source>
</evidence>
<evidence type="ECO:0000256" key="6">
    <source>
        <dbReference type="SAM" id="MobiDB-lite"/>
    </source>
</evidence>
<feature type="region of interest" description="Disordered" evidence="6">
    <location>
        <begin position="862"/>
        <end position="936"/>
    </location>
</feature>
<feature type="domain" description="DUF659" evidence="7">
    <location>
        <begin position="390"/>
        <end position="515"/>
    </location>
</feature>
<dbReference type="Proteomes" id="UP001385951">
    <property type="component" value="Unassembled WGS sequence"/>
</dbReference>
<keyword evidence="4" id="KW-0862">Zinc</keyword>
<protein>
    <recommendedName>
        <fullName evidence="7">DUF659 domain-containing protein</fullName>
    </recommendedName>
</protein>
<keyword evidence="5" id="KW-0539">Nucleus</keyword>
<dbReference type="GO" id="GO:0008270">
    <property type="term" value="F:zinc ion binding"/>
    <property type="evidence" value="ECO:0007669"/>
    <property type="project" value="UniProtKB-KW"/>
</dbReference>
<dbReference type="PANTHER" id="PTHR46481:SF10">
    <property type="entry name" value="ZINC FINGER BED DOMAIN-CONTAINING PROTEIN 39"/>
    <property type="match status" value="1"/>
</dbReference>
<feature type="region of interest" description="Disordered" evidence="6">
    <location>
        <begin position="119"/>
        <end position="201"/>
    </location>
</feature>
<evidence type="ECO:0000256" key="5">
    <source>
        <dbReference type="ARBA" id="ARBA00023242"/>
    </source>
</evidence>
<name>A0AAW0G7C6_9APHY</name>
<sequence length="987" mass="110297">MAPVELLPLEEIEHKISHLRKLLESLSEDLPDGINLYNFQQYAPDPSCVEDFGEEGALNRDLEVIFCPHGRVKGPPVLRERGPGLVAVAGVLLAFIRRFPHNAVLQKWVFDLTDAAEKHNSKGSDATAVRLSTPPPVNDTQNPSPSSQSPSLELKRKASKPKKKPSAKKTKVTAPVSIMDQYEDEDEPDARGPGGRPVSDILRKVSIRTRWLKDNNNDPDKVYYRCIGADMGCIARWAAPRPKGRVLAHAEHCTKIDVGLREKVTLELARELNATKTSSGAKASSSATPTGSTFRVEPGSSSPLVPATTLPRQPTVVSHFNKINKVQLQTDLDQLTLEFICVNGIPPRVLDSQQWKKLWGRGNPDYKLCSSTTFSQRVVHKAAWIKTQVIAELQRHENLTITFDGGTTRAMESVYTIHITTPDRVSFLFEGNQSSDVSHTGKHLNHVLKDVIVAVGPERFRAIGSDSTGNTTLARNLTHKDFLWIFVLPDPCHEFHNMSKDIGKIPWFSRPIKDIRLTVKHFKMSSFATSHLKSVRVEMGIPRGLSSVGKTRFNTVYFSGESVRRCEPAIKKLCQAKIVSFKDYETTKLYLPGAAATEHGLKRDYLLAILAPIAKSTTCLESSLTTVSDVFVFFLAVMCEIHDFITAPSSVPTEVKEDIRRSANRRYKRIIGSSDIYLTGFILDPRYRGSNILKDYNPLAIKTIKLSLQKGTSSGGRDKQKQGKSSSDLPEILKRAGQFLLRVLRIEYEHRKRPIANLPVHEALTRLKQQVRQWVISGYPFDRPYGATDTPQTYWKHLRATCEDAQPLATLACMILDVMPNSMAEERTVSCFSWLNAPLRANQKVSTLVRLTQVRQHYLREQGTKRIKRHPTVKFRDMRKTMESLRGSEKSMHGSEADSESESESDAEGDSDTEDEAIESDEEETPDSGKLDCEADLGVDLTSLELHDHLSDTPLISSQAQKPSQVKATRLSTAEPVLLTDADWDMS</sequence>
<gene>
    <name evidence="8" type="ORF">QCA50_009535</name>
</gene>
<comment type="caution">
    <text evidence="8">The sequence shown here is derived from an EMBL/GenBank/DDBJ whole genome shotgun (WGS) entry which is preliminary data.</text>
</comment>
<proteinExistence type="predicted"/>
<comment type="subcellular location">
    <subcellularLocation>
        <location evidence="1">Nucleus</location>
    </subcellularLocation>
</comment>
<evidence type="ECO:0000256" key="3">
    <source>
        <dbReference type="ARBA" id="ARBA00022771"/>
    </source>
</evidence>
<feature type="compositionally biased region" description="Acidic residues" evidence="6">
    <location>
        <begin position="897"/>
        <end position="926"/>
    </location>
</feature>
<feature type="region of interest" description="Disordered" evidence="6">
    <location>
        <begin position="275"/>
        <end position="309"/>
    </location>
</feature>
<feature type="compositionally biased region" description="Polar residues" evidence="6">
    <location>
        <begin position="954"/>
        <end position="972"/>
    </location>
</feature>